<evidence type="ECO:0000313" key="3">
    <source>
        <dbReference type="Proteomes" id="UP001055153"/>
    </source>
</evidence>
<name>A0ABQ4S9K5_9HYPH</name>
<evidence type="ECO:0000256" key="1">
    <source>
        <dbReference type="SAM" id="Phobius"/>
    </source>
</evidence>
<keyword evidence="1" id="KW-1133">Transmembrane helix</keyword>
<comment type="caution">
    <text evidence="2">The sequence shown here is derived from an EMBL/GenBank/DDBJ whole genome shotgun (WGS) entry which is preliminary data.</text>
</comment>
<evidence type="ECO:0000313" key="2">
    <source>
        <dbReference type="EMBL" id="GJD98822.1"/>
    </source>
</evidence>
<keyword evidence="3" id="KW-1185">Reference proteome</keyword>
<keyword evidence="1" id="KW-0812">Transmembrane</keyword>
<gene>
    <name evidence="2" type="ORF">GMJLKIPL_0735</name>
</gene>
<keyword evidence="1" id="KW-0472">Membrane</keyword>
<sequence length="44" mass="4292">MAGNDSQHRQGPSVDTVDQLSSVVLLGLAAAGGAVAVILSSLVS</sequence>
<protein>
    <submittedName>
        <fullName evidence="2">Uncharacterized protein</fullName>
    </submittedName>
</protein>
<organism evidence="2 3">
    <name type="scientific">Methylobacterium isbiliense</name>
    <dbReference type="NCBI Taxonomy" id="315478"/>
    <lineage>
        <taxon>Bacteria</taxon>
        <taxon>Pseudomonadati</taxon>
        <taxon>Pseudomonadota</taxon>
        <taxon>Alphaproteobacteria</taxon>
        <taxon>Hyphomicrobiales</taxon>
        <taxon>Methylobacteriaceae</taxon>
        <taxon>Methylobacterium</taxon>
    </lineage>
</organism>
<reference evidence="2" key="2">
    <citation type="submission" date="2021-08" db="EMBL/GenBank/DDBJ databases">
        <authorList>
            <person name="Tani A."/>
            <person name="Ola A."/>
            <person name="Ogura Y."/>
            <person name="Katsura K."/>
            <person name="Hayashi T."/>
        </authorList>
    </citation>
    <scope>NUCLEOTIDE SEQUENCE</scope>
    <source>
        <strain evidence="2">DSM 17168</strain>
    </source>
</reference>
<proteinExistence type="predicted"/>
<accession>A0ABQ4S9K5</accession>
<dbReference type="EMBL" id="BPQQ01000008">
    <property type="protein sequence ID" value="GJD98822.1"/>
    <property type="molecule type" value="Genomic_DNA"/>
</dbReference>
<dbReference type="Proteomes" id="UP001055153">
    <property type="component" value="Unassembled WGS sequence"/>
</dbReference>
<reference evidence="2" key="1">
    <citation type="journal article" date="2021" name="Front. Microbiol.">
        <title>Comprehensive Comparative Genomics and Phenotyping of Methylobacterium Species.</title>
        <authorList>
            <person name="Alessa O."/>
            <person name="Ogura Y."/>
            <person name="Fujitani Y."/>
            <person name="Takami H."/>
            <person name="Hayashi T."/>
            <person name="Sahin N."/>
            <person name="Tani A."/>
        </authorList>
    </citation>
    <scope>NUCLEOTIDE SEQUENCE</scope>
    <source>
        <strain evidence="2">DSM 17168</strain>
    </source>
</reference>
<feature type="transmembrane region" description="Helical" evidence="1">
    <location>
        <begin position="20"/>
        <end position="43"/>
    </location>
</feature>
<dbReference type="RefSeq" id="WP_283205962.1">
    <property type="nucleotide sequence ID" value="NZ_BPQQ01000008.1"/>
</dbReference>